<dbReference type="Pfam" id="PF00146">
    <property type="entry name" value="NADHdh"/>
    <property type="match status" value="1"/>
</dbReference>
<keyword evidence="4 5" id="KW-0472">Membrane</keyword>
<dbReference type="InterPro" id="IPR001694">
    <property type="entry name" value="NADH_UbQ_OxRdtase_su1/FPO"/>
</dbReference>
<feature type="transmembrane region" description="Helical" evidence="5">
    <location>
        <begin position="65"/>
        <end position="84"/>
    </location>
</feature>
<evidence type="ECO:0000313" key="6">
    <source>
        <dbReference type="EMBL" id="AST57559.1"/>
    </source>
</evidence>
<feature type="transmembrane region" description="Helical" evidence="5">
    <location>
        <begin position="125"/>
        <end position="143"/>
    </location>
</feature>
<reference evidence="6 7" key="1">
    <citation type="submission" date="2016-08" db="EMBL/GenBank/DDBJ databases">
        <title>A novel genetic cassette of butanologenic Thermoanaerobacterium thermosaccharolyticum that directly convert cellulose to butanol.</title>
        <authorList>
            <person name="Li T."/>
            <person name="He J."/>
        </authorList>
    </citation>
    <scope>NUCLEOTIDE SEQUENCE [LARGE SCALE GENOMIC DNA]</scope>
    <source>
        <strain evidence="6 7">TG57</strain>
    </source>
</reference>
<feature type="transmembrane region" description="Helical" evidence="5">
    <location>
        <begin position="6"/>
        <end position="26"/>
    </location>
</feature>
<accession>A0A223HYK5</accession>
<evidence type="ECO:0000256" key="1">
    <source>
        <dbReference type="ARBA" id="ARBA00004141"/>
    </source>
</evidence>
<name>A0A223HYK5_THETR</name>
<feature type="transmembrane region" description="Helical" evidence="5">
    <location>
        <begin position="261"/>
        <end position="282"/>
    </location>
</feature>
<sequence>MTWMEYLVFAIAIIVTPIIGGFITGLDRKVTALIQGRYGPPILQPFYDVTKLLSKEKMIVNDFQIFAAYIYLLSAILSIGFFAIKADLLMIVFIMSIGLVFYIVGALATRSPYSQVGAQRELMQMLAYEPLLIFVLIGMYYVSGSFSLKTIMSHGRLLLDLPLIFLVLCLVLDIKIKKSPFDFSTSEHAHQELVRGILTDYSGPYLALIEIADWYELVLLLSMIAIFWSQNLIIGALISLLILFLDIIVDNISARMTLKWMLSFSWIVGIVFTVVNIGYLYFSNLLR</sequence>
<proteinExistence type="predicted"/>
<dbReference type="PANTHER" id="PTHR43359">
    <property type="entry name" value="FORMATE HYDROGENLYASE SUBUNIT 4"/>
    <property type="match status" value="1"/>
</dbReference>
<dbReference type="GO" id="GO:0005886">
    <property type="term" value="C:plasma membrane"/>
    <property type="evidence" value="ECO:0007669"/>
    <property type="project" value="TreeGrafter"/>
</dbReference>
<organism evidence="6 7">
    <name type="scientific">Thermoanaerobacterium thermosaccharolyticum</name>
    <name type="common">Clostridium thermosaccharolyticum</name>
    <dbReference type="NCBI Taxonomy" id="1517"/>
    <lineage>
        <taxon>Bacteria</taxon>
        <taxon>Bacillati</taxon>
        <taxon>Bacillota</taxon>
        <taxon>Clostridia</taxon>
        <taxon>Thermoanaerobacterales</taxon>
        <taxon>Thermoanaerobacteraceae</taxon>
        <taxon>Thermoanaerobacterium</taxon>
    </lineage>
</organism>
<evidence type="ECO:0000256" key="5">
    <source>
        <dbReference type="SAM" id="Phobius"/>
    </source>
</evidence>
<protein>
    <submittedName>
        <fullName evidence="6">Respiratory-chain NADH dehydrogenase subunit 1</fullName>
    </submittedName>
</protein>
<dbReference type="EMBL" id="CP016893">
    <property type="protein sequence ID" value="AST57559.1"/>
    <property type="molecule type" value="Genomic_DNA"/>
</dbReference>
<dbReference type="AlphaFoldDB" id="A0A223HYK5"/>
<gene>
    <name evidence="6" type="ORF">Thert_01534</name>
</gene>
<comment type="subcellular location">
    <subcellularLocation>
        <location evidence="1">Membrane</location>
        <topology evidence="1">Multi-pass membrane protein</topology>
    </subcellularLocation>
</comment>
<feature type="transmembrane region" description="Helical" evidence="5">
    <location>
        <begin position="90"/>
        <end position="113"/>
    </location>
</feature>
<keyword evidence="3 5" id="KW-1133">Transmembrane helix</keyword>
<evidence type="ECO:0000256" key="4">
    <source>
        <dbReference type="ARBA" id="ARBA00023136"/>
    </source>
</evidence>
<feature type="transmembrane region" description="Helical" evidence="5">
    <location>
        <begin position="155"/>
        <end position="174"/>
    </location>
</feature>
<evidence type="ECO:0000256" key="2">
    <source>
        <dbReference type="ARBA" id="ARBA00022692"/>
    </source>
</evidence>
<dbReference type="RefSeq" id="WP_094397290.1">
    <property type="nucleotide sequence ID" value="NZ_CP016893.1"/>
</dbReference>
<keyword evidence="2 5" id="KW-0812">Transmembrane</keyword>
<dbReference type="InterPro" id="IPR052561">
    <property type="entry name" value="ComplexI_Subunit1"/>
</dbReference>
<dbReference type="PANTHER" id="PTHR43359:SF1">
    <property type="entry name" value="FORMATE HYDROGENLYASE SUBUNIT 4-RELATED"/>
    <property type="match status" value="1"/>
</dbReference>
<evidence type="ECO:0000313" key="7">
    <source>
        <dbReference type="Proteomes" id="UP000214975"/>
    </source>
</evidence>
<dbReference type="Proteomes" id="UP000214975">
    <property type="component" value="Chromosome"/>
</dbReference>
<evidence type="ECO:0000256" key="3">
    <source>
        <dbReference type="ARBA" id="ARBA00022989"/>
    </source>
</evidence>
<feature type="transmembrane region" description="Helical" evidence="5">
    <location>
        <begin position="232"/>
        <end position="249"/>
    </location>
</feature>